<feature type="transmembrane region" description="Helical" evidence="1">
    <location>
        <begin position="153"/>
        <end position="173"/>
    </location>
</feature>
<organism evidence="3 4">
    <name type="scientific">Acinetobacter faecalis</name>
    <dbReference type="NCBI Taxonomy" id="2665161"/>
    <lineage>
        <taxon>Bacteria</taxon>
        <taxon>Pseudomonadati</taxon>
        <taxon>Pseudomonadota</taxon>
        <taxon>Gammaproteobacteria</taxon>
        <taxon>Moraxellales</taxon>
        <taxon>Moraxellaceae</taxon>
        <taxon>Acinetobacter</taxon>
    </lineage>
</organism>
<comment type="caution">
    <text evidence="3">The sequence shown here is derived from an EMBL/GenBank/DDBJ whole genome shotgun (WGS) entry which is preliminary data.</text>
</comment>
<reference evidence="3 4" key="1">
    <citation type="submission" date="2019-11" db="EMBL/GenBank/DDBJ databases">
        <authorList>
            <person name="An D."/>
        </authorList>
    </citation>
    <scope>NUCLEOTIDE SEQUENCE [LARGE SCALE GENOMIC DNA]</scope>
    <source>
        <strain evidence="3 4">YIM 103518</strain>
    </source>
</reference>
<dbReference type="AlphaFoldDB" id="A0A6L6GC21"/>
<keyword evidence="1" id="KW-0472">Membrane</keyword>
<feature type="domain" description="EamA" evidence="2">
    <location>
        <begin position="4"/>
        <end position="142"/>
    </location>
</feature>
<proteinExistence type="predicted"/>
<dbReference type="GO" id="GO:0016020">
    <property type="term" value="C:membrane"/>
    <property type="evidence" value="ECO:0007669"/>
    <property type="project" value="InterPro"/>
</dbReference>
<accession>A0A6L6GC21</accession>
<feature type="transmembrane region" description="Helical" evidence="1">
    <location>
        <begin position="109"/>
        <end position="141"/>
    </location>
</feature>
<evidence type="ECO:0000313" key="4">
    <source>
        <dbReference type="Proteomes" id="UP000473854"/>
    </source>
</evidence>
<keyword evidence="1" id="KW-0812">Transmembrane</keyword>
<evidence type="ECO:0000313" key="3">
    <source>
        <dbReference type="EMBL" id="MTD10006.1"/>
    </source>
</evidence>
<feature type="transmembrane region" description="Helical" evidence="1">
    <location>
        <begin position="189"/>
        <end position="211"/>
    </location>
</feature>
<feature type="transmembrane region" description="Helical" evidence="1">
    <location>
        <begin position="223"/>
        <end position="243"/>
    </location>
</feature>
<feature type="domain" description="EamA" evidence="2">
    <location>
        <begin position="156"/>
        <end position="294"/>
    </location>
</feature>
<feature type="transmembrane region" description="Helical" evidence="1">
    <location>
        <begin position="249"/>
        <end position="271"/>
    </location>
</feature>
<dbReference type="Proteomes" id="UP000473854">
    <property type="component" value="Unassembled WGS sequence"/>
</dbReference>
<evidence type="ECO:0000259" key="2">
    <source>
        <dbReference type="Pfam" id="PF00892"/>
    </source>
</evidence>
<dbReference type="EMBL" id="WLYL01000001">
    <property type="protein sequence ID" value="MTD10006.1"/>
    <property type="molecule type" value="Genomic_DNA"/>
</dbReference>
<name>A0A6L6GC21_9GAMM</name>
<dbReference type="RefSeq" id="WP_154771676.1">
    <property type="nucleotide sequence ID" value="NZ_WLYL01000001.1"/>
</dbReference>
<dbReference type="SUPFAM" id="SSF103481">
    <property type="entry name" value="Multidrug resistance efflux transporter EmrE"/>
    <property type="match status" value="2"/>
</dbReference>
<feature type="transmembrane region" description="Helical" evidence="1">
    <location>
        <begin position="37"/>
        <end position="56"/>
    </location>
</feature>
<dbReference type="Pfam" id="PF00892">
    <property type="entry name" value="EamA"/>
    <property type="match status" value="2"/>
</dbReference>
<gene>
    <name evidence="3" type="ORF">GIX10_00850</name>
</gene>
<feature type="transmembrane region" description="Helical" evidence="1">
    <location>
        <begin position="68"/>
        <end position="89"/>
    </location>
</feature>
<dbReference type="InterPro" id="IPR000620">
    <property type="entry name" value="EamA_dom"/>
</dbReference>
<feature type="transmembrane region" description="Helical" evidence="1">
    <location>
        <begin position="278"/>
        <end position="295"/>
    </location>
</feature>
<dbReference type="InterPro" id="IPR037185">
    <property type="entry name" value="EmrE-like"/>
</dbReference>
<evidence type="ECO:0000256" key="1">
    <source>
        <dbReference type="SAM" id="Phobius"/>
    </source>
</evidence>
<protein>
    <submittedName>
        <fullName evidence="3">EamA family transporter</fullName>
    </submittedName>
</protein>
<keyword evidence="1" id="KW-1133">Transmembrane helix</keyword>
<sequence length="296" mass="33228">MAISWILFTLMAAFMQAWRNAFQKQLSTTVDSYGVTFARFIFAFPLAGLYLKFLYVQQPINTHFSFHTNFWIYVFIAAMSQILATILMVQLFRQKNYAIGVGLAKSEAILAAIIGVTLFGEYLSLFAWLGVFLGAFAIFLLSKGGIQGTKFSWNTLLIGTGSGLCFAITSLLVREASLELDMLPVLHRAAWVLFTVIGIQCAVLLFFLVIFKPKTLWAMWERVGLVLKISLCSCIASLGWFTAMSMQSVALVKTLGQIEILFSLLISVYLFKEKLKSTDHWGLFWIVLAAMLVIWA</sequence>